<gene>
    <name evidence="2" type="ORF">E6A44_017275</name>
</gene>
<dbReference type="Proteomes" id="UP001517247">
    <property type="component" value="Unassembled WGS sequence"/>
</dbReference>
<reference evidence="2 3" key="1">
    <citation type="submission" date="2024-12" db="EMBL/GenBank/DDBJ databases">
        <authorList>
            <person name="Hu S."/>
        </authorList>
    </citation>
    <scope>NUCLEOTIDE SEQUENCE [LARGE SCALE GENOMIC DNA]</scope>
    <source>
        <strain evidence="2 3">THG-T11</strain>
    </source>
</reference>
<evidence type="ECO:0000313" key="3">
    <source>
        <dbReference type="Proteomes" id="UP001517247"/>
    </source>
</evidence>
<sequence>MQKIFVAVLFFLFLGFVNAFDSIAQDLKTTIAGNKELDSLRKKEQMGKDSVIFTSKYIRYTTKKLTKDSIQTVPLDTTLTGIQNFSPIAQPRRPTVGTGLVGLAATPLLFEPLKTIGFDAGFHSLDMYKFTHDDIKFYRARSPFTSLSYISAGDNVQLLKIIHSQNIKPNWNFGANFNRIGANGFYKHQRGDVLNGTLFTWYQTKNKRYNIWVDAVFNTMKAQENGSILKDTIIFNKGGNNLVTKEAEPVRLNTARQLYRDNSFMIRQSYFVGRIDSTKNSTTQNILPTNKVTHTFAYTNSSFSFKKDEADENGVLPAIAVSDLVFTNDTTNVKHIQNEFIYSFFLRAKSSSIIKNELKIDAGIRNDIYSFKQQVLQRDTSIFFNRNFNTQNSTLLGAIGYRFSDKVDVNLNVQQIFQGRNAGDYLYEANSNFALSEKTGKIVMSAYTQNKSPEEIFNRYYGNHYQWDKRSDFSRTKTTNFTFAYNNSFLKLDASASYYLISNHLYFVPSTTLDRAIVPEQFSGDISLLQLKVGKQVDAGSFHINAFGVYQKTNQQDILRTPEVYLFGSIYKDQTFFKTLKTQIGVDIFYNDTYLAKSYSIPASQFYNGDDITFSSKPIVDAWVKVGLRRANLFAKYQYVNQGLFSGGYYTVNRYPMPDRLLTLGFTWNFYD</sequence>
<keyword evidence="1" id="KW-0732">Signal</keyword>
<keyword evidence="3" id="KW-1185">Reference proteome</keyword>
<accession>A0ABW9JDY5</accession>
<feature type="signal peptide" evidence="1">
    <location>
        <begin position="1"/>
        <end position="19"/>
    </location>
</feature>
<dbReference type="EMBL" id="SSHJ02000009">
    <property type="protein sequence ID" value="MFN0257346.1"/>
    <property type="molecule type" value="Genomic_DNA"/>
</dbReference>
<evidence type="ECO:0000256" key="1">
    <source>
        <dbReference type="SAM" id="SignalP"/>
    </source>
</evidence>
<comment type="caution">
    <text evidence="2">The sequence shown here is derived from an EMBL/GenBank/DDBJ whole genome shotgun (WGS) entry which is preliminary data.</text>
</comment>
<name>A0ABW9JDY5_9SPHI</name>
<feature type="chain" id="PRO_5045145495" evidence="1">
    <location>
        <begin position="20"/>
        <end position="672"/>
    </location>
</feature>
<proteinExistence type="predicted"/>
<dbReference type="InterPro" id="IPR025631">
    <property type="entry name" value="Porin_10"/>
</dbReference>
<evidence type="ECO:0000313" key="2">
    <source>
        <dbReference type="EMBL" id="MFN0257346.1"/>
    </source>
</evidence>
<dbReference type="RefSeq" id="WP_138724439.1">
    <property type="nucleotide sequence ID" value="NZ_SSHJ02000009.1"/>
</dbReference>
<protein>
    <submittedName>
        <fullName evidence="2">Porin</fullName>
    </submittedName>
</protein>
<dbReference type="Pfam" id="PF14121">
    <property type="entry name" value="Porin_10"/>
    <property type="match status" value="1"/>
</dbReference>
<organism evidence="2 3">
    <name type="scientific">Pedobacter ureilyticus</name>
    <dbReference type="NCBI Taxonomy" id="1393051"/>
    <lineage>
        <taxon>Bacteria</taxon>
        <taxon>Pseudomonadati</taxon>
        <taxon>Bacteroidota</taxon>
        <taxon>Sphingobacteriia</taxon>
        <taxon>Sphingobacteriales</taxon>
        <taxon>Sphingobacteriaceae</taxon>
        <taxon>Pedobacter</taxon>
    </lineage>
</organism>